<sequence>MNKIFVAFKPAEISSNAFLNQLKKKYNHKKAGYSGTLDPFAKGVLIVAFGKYTKLFQFLKKTPKIYRATLWLGVKSLSLDNKNIQEIKIPNSYSLEFLEQIKNKLLGSITYIPPQFSAKRIDGQRAYTFAKKGENIKLKPCVMEIFSCKILHYNHPFLSIEISVSEGAYIRSYCELFAEKLGINATLSALERIKEGEFVYDDEKKLNILEYLDLKPNFIENMNKLENGTKLNLEDLKYQNDGNYYIEDKKYFSIINIKENKVKYLLNKVEKC</sequence>
<keyword evidence="8" id="KW-1185">Reference proteome</keyword>
<dbReference type="Proteomes" id="UP000310353">
    <property type="component" value="Unassembled WGS sequence"/>
</dbReference>
<dbReference type="SUPFAM" id="SSF55120">
    <property type="entry name" value="Pseudouridine synthase"/>
    <property type="match status" value="1"/>
</dbReference>
<dbReference type="AlphaFoldDB" id="A0A4U7BLY1"/>
<gene>
    <name evidence="5" type="primary">truB</name>
    <name evidence="7" type="ORF">CQA76_00180</name>
</gene>
<evidence type="ECO:0000256" key="2">
    <source>
        <dbReference type="ARBA" id="ARBA00005642"/>
    </source>
</evidence>
<dbReference type="InterPro" id="IPR002501">
    <property type="entry name" value="PsdUridine_synth_N"/>
</dbReference>
<protein>
    <recommendedName>
        <fullName evidence="5">tRNA pseudouridine synthase B</fullName>
        <ecNumber evidence="5">5.4.99.25</ecNumber>
    </recommendedName>
    <alternativeName>
        <fullName evidence="5">tRNA pseudouridine(55) synthase</fullName>
        <shortName evidence="5">Psi55 synthase</shortName>
    </alternativeName>
    <alternativeName>
        <fullName evidence="5">tRNA pseudouridylate synthase</fullName>
    </alternativeName>
    <alternativeName>
        <fullName evidence="5">tRNA-uridine isomerase</fullName>
    </alternativeName>
</protein>
<dbReference type="GO" id="GO:0003723">
    <property type="term" value="F:RNA binding"/>
    <property type="evidence" value="ECO:0007669"/>
    <property type="project" value="InterPro"/>
</dbReference>
<dbReference type="PANTHER" id="PTHR13767">
    <property type="entry name" value="TRNA-PSEUDOURIDINE SYNTHASE"/>
    <property type="match status" value="1"/>
</dbReference>
<reference evidence="7 8" key="1">
    <citation type="submission" date="2018-05" db="EMBL/GenBank/DDBJ databases">
        <title>Novel Campyloabacter and Helicobacter Species and Strains.</title>
        <authorList>
            <person name="Mannion A.J."/>
            <person name="Shen Z."/>
            <person name="Fox J.G."/>
        </authorList>
    </citation>
    <scope>NUCLEOTIDE SEQUENCE [LARGE SCALE GENOMIC DNA]</scope>
    <source>
        <strain evidence="8">MIT17-670</strain>
    </source>
</reference>
<evidence type="ECO:0000256" key="4">
    <source>
        <dbReference type="ARBA" id="ARBA00023235"/>
    </source>
</evidence>
<dbReference type="GO" id="GO:0160148">
    <property type="term" value="F:tRNA pseudouridine(55) synthase activity"/>
    <property type="evidence" value="ECO:0007669"/>
    <property type="project" value="UniProtKB-EC"/>
</dbReference>
<dbReference type="NCBIfam" id="TIGR00431">
    <property type="entry name" value="TruB"/>
    <property type="match status" value="1"/>
</dbReference>
<dbReference type="RefSeq" id="WP_137621440.1">
    <property type="nucleotide sequence ID" value="NZ_NXMA01000001.1"/>
</dbReference>
<dbReference type="Pfam" id="PF01509">
    <property type="entry name" value="TruB_N"/>
    <property type="match status" value="1"/>
</dbReference>
<name>A0A4U7BLY1_9BACT</name>
<dbReference type="GO" id="GO:0031119">
    <property type="term" value="P:tRNA pseudouridine synthesis"/>
    <property type="evidence" value="ECO:0007669"/>
    <property type="project" value="UniProtKB-UniRule"/>
</dbReference>
<evidence type="ECO:0000313" key="7">
    <source>
        <dbReference type="EMBL" id="TKX33083.1"/>
    </source>
</evidence>
<dbReference type="GO" id="GO:1990481">
    <property type="term" value="P:mRNA pseudouridine synthesis"/>
    <property type="evidence" value="ECO:0007669"/>
    <property type="project" value="TreeGrafter"/>
</dbReference>
<comment type="caution">
    <text evidence="7">The sequence shown here is derived from an EMBL/GenBank/DDBJ whole genome shotgun (WGS) entry which is preliminary data.</text>
</comment>
<dbReference type="HAMAP" id="MF_01080">
    <property type="entry name" value="TruB_bact"/>
    <property type="match status" value="1"/>
</dbReference>
<dbReference type="InterPro" id="IPR020103">
    <property type="entry name" value="PsdUridine_synth_cat_dom_sf"/>
</dbReference>
<proteinExistence type="inferred from homology"/>
<evidence type="ECO:0000256" key="3">
    <source>
        <dbReference type="ARBA" id="ARBA00022694"/>
    </source>
</evidence>
<feature type="domain" description="Pseudouridine synthase II N-terminal" evidence="6">
    <location>
        <begin position="23"/>
        <end position="170"/>
    </location>
</feature>
<evidence type="ECO:0000259" key="6">
    <source>
        <dbReference type="Pfam" id="PF01509"/>
    </source>
</evidence>
<dbReference type="Gene3D" id="3.30.2350.10">
    <property type="entry name" value="Pseudouridine synthase"/>
    <property type="match status" value="1"/>
</dbReference>
<dbReference type="EC" id="5.4.99.25" evidence="5"/>
<dbReference type="OrthoDB" id="9802309at2"/>
<comment type="function">
    <text evidence="5">Responsible for synthesis of pseudouridine from uracil-55 in the psi GC loop of transfer RNAs.</text>
</comment>
<keyword evidence="3 5" id="KW-0819">tRNA processing</keyword>
<evidence type="ECO:0000256" key="1">
    <source>
        <dbReference type="ARBA" id="ARBA00000385"/>
    </source>
</evidence>
<keyword evidence="4 5" id="KW-0413">Isomerase</keyword>
<evidence type="ECO:0000256" key="5">
    <source>
        <dbReference type="HAMAP-Rule" id="MF_01080"/>
    </source>
</evidence>
<dbReference type="InterPro" id="IPR014780">
    <property type="entry name" value="tRNA_psdUridine_synth_TruB"/>
</dbReference>
<comment type="catalytic activity">
    <reaction evidence="1 5">
        <text>uridine(55) in tRNA = pseudouridine(55) in tRNA</text>
        <dbReference type="Rhea" id="RHEA:42532"/>
        <dbReference type="Rhea" id="RHEA-COMP:10101"/>
        <dbReference type="Rhea" id="RHEA-COMP:10102"/>
        <dbReference type="ChEBI" id="CHEBI:65314"/>
        <dbReference type="ChEBI" id="CHEBI:65315"/>
        <dbReference type="EC" id="5.4.99.25"/>
    </reaction>
</comment>
<feature type="active site" description="Nucleophile" evidence="5">
    <location>
        <position position="38"/>
    </location>
</feature>
<comment type="similarity">
    <text evidence="2 5">Belongs to the pseudouridine synthase TruB family. Type 1 subfamily.</text>
</comment>
<evidence type="ECO:0000313" key="8">
    <source>
        <dbReference type="Proteomes" id="UP000310353"/>
    </source>
</evidence>
<organism evidence="7 8">
    <name type="scientific">Campylobacter aviculae</name>
    <dbReference type="NCBI Taxonomy" id="2510190"/>
    <lineage>
        <taxon>Bacteria</taxon>
        <taxon>Pseudomonadati</taxon>
        <taxon>Campylobacterota</taxon>
        <taxon>Epsilonproteobacteria</taxon>
        <taxon>Campylobacterales</taxon>
        <taxon>Campylobacteraceae</taxon>
        <taxon>Campylobacter</taxon>
    </lineage>
</organism>
<dbReference type="PANTHER" id="PTHR13767:SF2">
    <property type="entry name" value="PSEUDOURIDYLATE SYNTHASE TRUB1"/>
    <property type="match status" value="1"/>
</dbReference>
<dbReference type="EMBL" id="NXMA01000001">
    <property type="protein sequence ID" value="TKX33083.1"/>
    <property type="molecule type" value="Genomic_DNA"/>
</dbReference>
<accession>A0A4U7BLY1</accession>